<dbReference type="InterPro" id="IPR007621">
    <property type="entry name" value="TPM_dom"/>
</dbReference>
<accession>A0ABD4T213</accession>
<comment type="caution">
    <text evidence="3">The sequence shown here is derived from an EMBL/GenBank/DDBJ whole genome shotgun (WGS) entry which is preliminary data.</text>
</comment>
<evidence type="ECO:0000313" key="4">
    <source>
        <dbReference type="Proteomes" id="UP000031561"/>
    </source>
</evidence>
<name>A0ABD4T213_9CYAN</name>
<feature type="transmembrane region" description="Helical" evidence="1">
    <location>
        <begin position="212"/>
        <end position="234"/>
    </location>
</feature>
<protein>
    <submittedName>
        <fullName evidence="3">TPM domain-containing protein</fullName>
    </submittedName>
</protein>
<dbReference type="NCBIfam" id="NF047379">
    <property type="entry name" value="photo_II_Psb32"/>
    <property type="match status" value="1"/>
</dbReference>
<keyword evidence="1" id="KW-1133">Transmembrane helix</keyword>
<evidence type="ECO:0000313" key="3">
    <source>
        <dbReference type="EMBL" id="MCM1982666.1"/>
    </source>
</evidence>
<proteinExistence type="predicted"/>
<dbReference type="Proteomes" id="UP000031561">
    <property type="component" value="Unassembled WGS sequence"/>
</dbReference>
<keyword evidence="4" id="KW-1185">Reference proteome</keyword>
<sequence length="237" mass="25767">MNRPPLNGHPWIRSLQSGCLAMALVLITLVSWGQEALATGVYEIPPVTSGQAPWVIDQGEVLSRSTQGSLNRKLENLAQSTGIETRFVTIRWLDYGVTIDEFAHKLFDQWYPTEADKSQQAVMVLDTKTNTIALVAAEDVTPALPEATAQSIAQETALIPIRKGSYNQGLLDAGDRLGAVLSGEPDPGPPVIEVAEVESTFKSAEETDTKSATLIVVVLLILATVIPMVTYYWYQGQ</sequence>
<dbReference type="Pfam" id="PF04536">
    <property type="entry name" value="TPM_phosphatase"/>
    <property type="match status" value="1"/>
</dbReference>
<keyword evidence="1" id="KW-0812">Transmembrane</keyword>
<evidence type="ECO:0000256" key="1">
    <source>
        <dbReference type="SAM" id="Phobius"/>
    </source>
</evidence>
<organism evidence="3 4">
    <name type="scientific">Lyngbya confervoides BDU141951</name>
    <dbReference type="NCBI Taxonomy" id="1574623"/>
    <lineage>
        <taxon>Bacteria</taxon>
        <taxon>Bacillati</taxon>
        <taxon>Cyanobacteriota</taxon>
        <taxon>Cyanophyceae</taxon>
        <taxon>Oscillatoriophycideae</taxon>
        <taxon>Oscillatoriales</taxon>
        <taxon>Microcoleaceae</taxon>
        <taxon>Lyngbya</taxon>
    </lineage>
</organism>
<dbReference type="Gene3D" id="3.10.310.50">
    <property type="match status" value="1"/>
</dbReference>
<dbReference type="RefSeq" id="WP_166274576.1">
    <property type="nucleotide sequence ID" value="NZ_JTHE03000044.1"/>
</dbReference>
<dbReference type="PANTHER" id="PTHR30373:SF2">
    <property type="entry name" value="UPF0603 PROTEIN YGCG"/>
    <property type="match status" value="1"/>
</dbReference>
<keyword evidence="1" id="KW-0472">Membrane</keyword>
<dbReference type="EMBL" id="JTHE03000044">
    <property type="protein sequence ID" value="MCM1982666.1"/>
    <property type="molecule type" value="Genomic_DNA"/>
</dbReference>
<dbReference type="AlphaFoldDB" id="A0ABD4T213"/>
<feature type="domain" description="TPM" evidence="2">
    <location>
        <begin position="55"/>
        <end position="179"/>
    </location>
</feature>
<evidence type="ECO:0000259" key="2">
    <source>
        <dbReference type="Pfam" id="PF04536"/>
    </source>
</evidence>
<dbReference type="PANTHER" id="PTHR30373">
    <property type="entry name" value="UPF0603 PROTEIN YGCG"/>
    <property type="match status" value="1"/>
</dbReference>
<gene>
    <name evidence="3" type="ORF">QQ91_0007485</name>
</gene>
<reference evidence="3 4" key="1">
    <citation type="journal article" date="2015" name="Genome Announc.">
        <title>Draft Genome Sequence of Filamentous Marine Cyanobacterium Lyngbya confervoides Strain BDU141951.</title>
        <authorList>
            <person name="Chandrababunaidu M.M."/>
            <person name="Sen D."/>
            <person name="Tripathy S."/>
        </authorList>
    </citation>
    <scope>NUCLEOTIDE SEQUENCE [LARGE SCALE GENOMIC DNA]</scope>
    <source>
        <strain evidence="3 4">BDU141951</strain>
    </source>
</reference>